<dbReference type="EMBL" id="BSFQ01000003">
    <property type="protein sequence ID" value="GLL09918.1"/>
    <property type="molecule type" value="Genomic_DNA"/>
</dbReference>
<evidence type="ECO:0000313" key="3">
    <source>
        <dbReference type="EMBL" id="GLL09918.1"/>
    </source>
</evidence>
<reference evidence="3" key="1">
    <citation type="journal article" date="2014" name="Int. J. Syst. Evol. Microbiol.">
        <title>Complete genome sequence of Corynebacterium casei LMG S-19264T (=DSM 44701T), isolated from a smear-ripened cheese.</title>
        <authorList>
            <consortium name="US DOE Joint Genome Institute (JGI-PGF)"/>
            <person name="Walter F."/>
            <person name="Albersmeier A."/>
            <person name="Kalinowski J."/>
            <person name="Ruckert C."/>
        </authorList>
    </citation>
    <scope>NUCLEOTIDE SEQUENCE</scope>
    <source>
        <strain evidence="3">VKM Ac-1069</strain>
    </source>
</reference>
<accession>A0A9W6KYY3</accession>
<organism evidence="3 4">
    <name type="scientific">Pseudonocardia halophobica</name>
    <dbReference type="NCBI Taxonomy" id="29401"/>
    <lineage>
        <taxon>Bacteria</taxon>
        <taxon>Bacillati</taxon>
        <taxon>Actinomycetota</taxon>
        <taxon>Actinomycetes</taxon>
        <taxon>Pseudonocardiales</taxon>
        <taxon>Pseudonocardiaceae</taxon>
        <taxon>Pseudonocardia</taxon>
    </lineage>
</organism>
<evidence type="ECO:0000256" key="1">
    <source>
        <dbReference type="SAM" id="MobiDB-lite"/>
    </source>
</evidence>
<name>A0A9W6KYY3_9PSEU</name>
<keyword evidence="2" id="KW-0472">Membrane</keyword>
<dbReference type="Proteomes" id="UP001143463">
    <property type="component" value="Unassembled WGS sequence"/>
</dbReference>
<sequence length="139" mass="13716">MSFSAGPLADMLTALGAAAAIAVLLLVAGAPLLVDLVGPRKRRLPGGAVGTLPAAAPVAASVGTAPVEPVVASEESGGAPARVEVPAQGGPADAESAEAPEQARGTLTLRGAAREISLPFQRTALAPVIPLQRPVSRFS</sequence>
<protein>
    <submittedName>
        <fullName evidence="3">Uncharacterized protein</fullName>
    </submittedName>
</protein>
<reference evidence="3" key="2">
    <citation type="submission" date="2023-01" db="EMBL/GenBank/DDBJ databases">
        <authorList>
            <person name="Sun Q."/>
            <person name="Evtushenko L."/>
        </authorList>
    </citation>
    <scope>NUCLEOTIDE SEQUENCE</scope>
    <source>
        <strain evidence="3">VKM Ac-1069</strain>
    </source>
</reference>
<proteinExistence type="predicted"/>
<keyword evidence="2" id="KW-0812">Transmembrane</keyword>
<keyword evidence="2" id="KW-1133">Transmembrane helix</keyword>
<comment type="caution">
    <text evidence="3">The sequence shown here is derived from an EMBL/GenBank/DDBJ whole genome shotgun (WGS) entry which is preliminary data.</text>
</comment>
<dbReference type="RefSeq" id="WP_037043573.1">
    <property type="nucleotide sequence ID" value="NZ_BAAAUZ010000011.1"/>
</dbReference>
<evidence type="ECO:0000313" key="4">
    <source>
        <dbReference type="Proteomes" id="UP001143463"/>
    </source>
</evidence>
<feature type="region of interest" description="Disordered" evidence="1">
    <location>
        <begin position="69"/>
        <end position="103"/>
    </location>
</feature>
<evidence type="ECO:0000256" key="2">
    <source>
        <dbReference type="SAM" id="Phobius"/>
    </source>
</evidence>
<gene>
    <name evidence="3" type="ORF">GCM10017577_10580</name>
</gene>
<feature type="transmembrane region" description="Helical" evidence="2">
    <location>
        <begin position="12"/>
        <end position="34"/>
    </location>
</feature>
<dbReference type="AlphaFoldDB" id="A0A9W6KYY3"/>
<keyword evidence="4" id="KW-1185">Reference proteome</keyword>